<evidence type="ECO:0000256" key="1">
    <source>
        <dbReference type="SAM" id="Phobius"/>
    </source>
</evidence>
<dbReference type="GO" id="GO:0005829">
    <property type="term" value="C:cytosol"/>
    <property type="evidence" value="ECO:0007669"/>
    <property type="project" value="TreeGrafter"/>
</dbReference>
<dbReference type="Gene3D" id="1.10.3370.10">
    <property type="entry name" value="SecY subunit domain"/>
    <property type="match status" value="1"/>
</dbReference>
<dbReference type="GO" id="GO:0070006">
    <property type="term" value="F:metalloaminopeptidase activity"/>
    <property type="evidence" value="ECO:0007669"/>
    <property type="project" value="TreeGrafter"/>
</dbReference>
<dbReference type="PRINTS" id="PR00599">
    <property type="entry name" value="MAPEPTIDASE"/>
</dbReference>
<dbReference type="AlphaFoldDB" id="A0A7R9AJI7"/>
<dbReference type="EMBL" id="CAJPEV010030059">
    <property type="protein sequence ID" value="CAG0909089.1"/>
    <property type="molecule type" value="Genomic_DNA"/>
</dbReference>
<dbReference type="EMBL" id="LR929577">
    <property type="protein sequence ID" value="CAD7255493.1"/>
    <property type="molecule type" value="Genomic_DNA"/>
</dbReference>
<name>A0A7R9AJI7_9CRUS</name>
<dbReference type="Pfam" id="PF00557">
    <property type="entry name" value="Peptidase_M24"/>
    <property type="match status" value="1"/>
</dbReference>
<feature type="non-terminal residue" evidence="3">
    <location>
        <position position="1"/>
    </location>
</feature>
<feature type="domain" description="Peptidase M24" evidence="2">
    <location>
        <begin position="57"/>
        <end position="206"/>
    </location>
</feature>
<dbReference type="OrthoDB" id="8300543at2759"/>
<reference evidence="3" key="1">
    <citation type="submission" date="2020-11" db="EMBL/GenBank/DDBJ databases">
        <authorList>
            <person name="Tran Van P."/>
        </authorList>
    </citation>
    <scope>NUCLEOTIDE SEQUENCE</scope>
</reference>
<feature type="transmembrane region" description="Helical" evidence="1">
    <location>
        <begin position="6"/>
        <end position="28"/>
    </location>
</feature>
<dbReference type="SUPFAM" id="SSF55920">
    <property type="entry name" value="Creatinase/aminopeptidase"/>
    <property type="match status" value="1"/>
</dbReference>
<evidence type="ECO:0000259" key="2">
    <source>
        <dbReference type="Pfam" id="PF00557"/>
    </source>
</evidence>
<evidence type="ECO:0000313" key="3">
    <source>
        <dbReference type="EMBL" id="CAD7255493.1"/>
    </source>
</evidence>
<gene>
    <name evidence="3" type="ORF">DSTB1V02_LOCUS15238</name>
</gene>
<dbReference type="Proteomes" id="UP000677054">
    <property type="component" value="Unassembled WGS sequence"/>
</dbReference>
<sequence length="211" mass="22964">VAGVTDSFAIFFGGTSLLILVGVVLDTLQQIESYLLMRKYDGNVIVMIYYKTDEEIELMRESNLLVSKTLAHVAGLLKVGVSSKTVDKEAEDFIRSHGGVPGFKGYRGFPASLCMSVNDAVVHGIPNSTVYTDGDVVSIDCGVILNGFYGDAAFTFAFKNAGEKVEKLLRVTRESLERGISMALVGNRIGDISHAIQHFCERVNGYGIVRE</sequence>
<dbReference type="InterPro" id="IPR001714">
    <property type="entry name" value="Pept_M24_MAP"/>
</dbReference>
<dbReference type="InterPro" id="IPR023201">
    <property type="entry name" value="SecY_dom_sf"/>
</dbReference>
<dbReference type="SUPFAM" id="SSF103491">
    <property type="entry name" value="Preprotein translocase SecY subunit"/>
    <property type="match status" value="1"/>
</dbReference>
<organism evidence="3">
    <name type="scientific">Darwinula stevensoni</name>
    <dbReference type="NCBI Taxonomy" id="69355"/>
    <lineage>
        <taxon>Eukaryota</taxon>
        <taxon>Metazoa</taxon>
        <taxon>Ecdysozoa</taxon>
        <taxon>Arthropoda</taxon>
        <taxon>Crustacea</taxon>
        <taxon>Oligostraca</taxon>
        <taxon>Ostracoda</taxon>
        <taxon>Podocopa</taxon>
        <taxon>Podocopida</taxon>
        <taxon>Darwinulocopina</taxon>
        <taxon>Darwinuloidea</taxon>
        <taxon>Darwinulidae</taxon>
        <taxon>Darwinula</taxon>
    </lineage>
</organism>
<accession>A0A7R9AJI7</accession>
<feature type="non-terminal residue" evidence="3">
    <location>
        <position position="211"/>
    </location>
</feature>
<dbReference type="PANTHER" id="PTHR43330">
    <property type="entry name" value="METHIONINE AMINOPEPTIDASE"/>
    <property type="match status" value="1"/>
</dbReference>
<evidence type="ECO:0000313" key="4">
    <source>
        <dbReference type="Proteomes" id="UP000677054"/>
    </source>
</evidence>
<proteinExistence type="predicted"/>
<dbReference type="InterPro" id="IPR000994">
    <property type="entry name" value="Pept_M24"/>
</dbReference>
<keyword evidence="1" id="KW-0812">Transmembrane</keyword>
<dbReference type="Gene3D" id="3.90.230.10">
    <property type="entry name" value="Creatinase/methionine aminopeptidase superfamily"/>
    <property type="match status" value="1"/>
</dbReference>
<dbReference type="InterPro" id="IPR036005">
    <property type="entry name" value="Creatinase/aminopeptidase-like"/>
</dbReference>
<dbReference type="PANTHER" id="PTHR43330:SF27">
    <property type="entry name" value="METHIONINE AMINOPEPTIDASE"/>
    <property type="match status" value="1"/>
</dbReference>
<keyword evidence="1" id="KW-1133">Transmembrane helix</keyword>
<keyword evidence="1" id="KW-0472">Membrane</keyword>
<keyword evidence="4" id="KW-1185">Reference proteome</keyword>
<protein>
    <recommendedName>
        <fullName evidence="2">Peptidase M24 domain-containing protein</fullName>
    </recommendedName>
</protein>